<evidence type="ECO:0000313" key="2">
    <source>
        <dbReference type="EMBL" id="KAF2814946.1"/>
    </source>
</evidence>
<organism evidence="1">
    <name type="scientific">Mytilinidion resinicola</name>
    <dbReference type="NCBI Taxonomy" id="574789"/>
    <lineage>
        <taxon>Eukaryota</taxon>
        <taxon>Fungi</taxon>
        <taxon>Dikarya</taxon>
        <taxon>Ascomycota</taxon>
        <taxon>Pezizomycotina</taxon>
        <taxon>Dothideomycetes</taxon>
        <taxon>Pleosporomycetidae</taxon>
        <taxon>Mytilinidiales</taxon>
        <taxon>Mytilinidiaceae</taxon>
        <taxon>Mytilinidion</taxon>
    </lineage>
</organism>
<evidence type="ECO:0000313" key="5">
    <source>
        <dbReference type="RefSeq" id="XP_033581910.1"/>
    </source>
</evidence>
<protein>
    <submittedName>
        <fullName evidence="1 4">Uncharacterized protein</fullName>
    </submittedName>
</protein>
<dbReference type="GeneID" id="54459925"/>
<gene>
    <name evidence="2 5" type="ORF">BDZ99DRAFT_458905</name>
    <name evidence="1 4" type="ORF">BDZ99DRAFT_466693</name>
</gene>
<evidence type="ECO:0000313" key="3">
    <source>
        <dbReference type="Proteomes" id="UP000504636"/>
    </source>
</evidence>
<reference evidence="1 4" key="1">
    <citation type="journal article" date="2020" name="Stud. Mycol.">
        <title>101 Dothideomycetes genomes: a test case for predicting lifestyles and emergence of pathogens.</title>
        <authorList>
            <person name="Haridas S."/>
            <person name="Albert R."/>
            <person name="Binder M."/>
            <person name="Bloem J."/>
            <person name="Labutti K."/>
            <person name="Salamov A."/>
            <person name="Andreopoulos B."/>
            <person name="Baker S."/>
            <person name="Barry K."/>
            <person name="Bills G."/>
            <person name="Bluhm B."/>
            <person name="Cannon C."/>
            <person name="Castanera R."/>
            <person name="Culley D."/>
            <person name="Daum C."/>
            <person name="Ezra D."/>
            <person name="Gonzalez J."/>
            <person name="Henrissat B."/>
            <person name="Kuo A."/>
            <person name="Liang C."/>
            <person name="Lipzen A."/>
            <person name="Lutzoni F."/>
            <person name="Magnuson J."/>
            <person name="Mondo S."/>
            <person name="Nolan M."/>
            <person name="Ohm R."/>
            <person name="Pangilinan J."/>
            <person name="Park H.-J."/>
            <person name="Ramirez L."/>
            <person name="Alfaro M."/>
            <person name="Sun H."/>
            <person name="Tritt A."/>
            <person name="Yoshinaga Y."/>
            <person name="Zwiers L.-H."/>
            <person name="Turgeon B."/>
            <person name="Goodwin S."/>
            <person name="Spatafora J."/>
            <person name="Crous P."/>
            <person name="Grigoriev I."/>
        </authorList>
    </citation>
    <scope>NUCLEOTIDE SEQUENCE</scope>
    <source>
        <strain evidence="1 4">CBS 304.34</strain>
    </source>
</reference>
<name>A0A6A6Y8Y4_9PEZI</name>
<accession>A0A6A6Y8Y4</accession>
<reference evidence="4 5" key="3">
    <citation type="submission" date="2025-04" db="UniProtKB">
        <authorList>
            <consortium name="RefSeq"/>
        </authorList>
    </citation>
    <scope>IDENTIFICATION</scope>
    <source>
        <strain evidence="4 5">CBS 304.34</strain>
    </source>
</reference>
<dbReference type="Proteomes" id="UP000504636">
    <property type="component" value="Unplaced"/>
</dbReference>
<sequence>MDSSNIKLLSTTKVILASGPDWKLWINQIKTHAESLRVWQYIDPDATTRLPAKAAPIEPTIRMAMTNASATGNEPDITELSDEQYKKYDRLVKKYAMEEKAYEKHVTALFSVQTRISESVVVALQHYYVGKPVSEWLAILKAAIAPSDQNSKLRIAANYNRLLSPPRNQNVDIWMANFLLAYNAAKEENLPDVAGDRAVHNFLHVISTLQPEFTTYWKQKVQNALVKGKPLPTVEQLHGALRNDRDQNAIQQGKA</sequence>
<dbReference type="AlphaFoldDB" id="A0A6A6Y8Y4"/>
<reference evidence="4 5" key="2">
    <citation type="submission" date="2020-04" db="EMBL/GenBank/DDBJ databases">
        <authorList>
            <consortium name="NCBI Genome Project"/>
        </authorList>
    </citation>
    <scope>NUCLEOTIDE SEQUENCE</scope>
    <source>
        <strain evidence="4 5">CBS 304.34</strain>
    </source>
</reference>
<dbReference type="RefSeq" id="XP_033571977.1">
    <property type="nucleotide sequence ID" value="XM_033720843.1"/>
</dbReference>
<evidence type="ECO:0000313" key="4">
    <source>
        <dbReference type="RefSeq" id="XP_033571977.1"/>
    </source>
</evidence>
<feature type="non-terminal residue" evidence="1">
    <location>
        <position position="255"/>
    </location>
</feature>
<keyword evidence="3" id="KW-1185">Reference proteome</keyword>
<dbReference type="OrthoDB" id="3781185at2759"/>
<dbReference type="EMBL" id="MU003710">
    <property type="protein sequence ID" value="KAF2805013.1"/>
    <property type="molecule type" value="Genomic_DNA"/>
</dbReference>
<dbReference type="EMBL" id="MU003694">
    <property type="protein sequence ID" value="KAF2814946.1"/>
    <property type="molecule type" value="Genomic_DNA"/>
</dbReference>
<proteinExistence type="predicted"/>
<dbReference type="RefSeq" id="XP_033581910.1">
    <property type="nucleotide sequence ID" value="XM_033719032.1"/>
</dbReference>
<evidence type="ECO:0000313" key="1">
    <source>
        <dbReference type="EMBL" id="KAF2805013.1"/>
    </source>
</evidence>